<dbReference type="InterPro" id="IPR005031">
    <property type="entry name" value="COQ10_START"/>
</dbReference>
<evidence type="ECO:0000313" key="3">
    <source>
        <dbReference type="Proteomes" id="UP001501288"/>
    </source>
</evidence>
<evidence type="ECO:0000259" key="1">
    <source>
        <dbReference type="Pfam" id="PF03364"/>
    </source>
</evidence>
<accession>A0ABN2B924</accession>
<dbReference type="SUPFAM" id="SSF55961">
    <property type="entry name" value="Bet v1-like"/>
    <property type="match status" value="1"/>
</dbReference>
<evidence type="ECO:0000313" key="2">
    <source>
        <dbReference type="EMBL" id="GAA1536286.1"/>
    </source>
</evidence>
<dbReference type="InterPro" id="IPR023393">
    <property type="entry name" value="START-like_dom_sf"/>
</dbReference>
<dbReference type="EMBL" id="BAAANV010000021">
    <property type="protein sequence ID" value="GAA1536286.1"/>
    <property type="molecule type" value="Genomic_DNA"/>
</dbReference>
<sequence>MSNTRHLSVVIAREPEAVYAFARDVENLPRWAAGLATAEVHPGDRDGELVAESPMGTVTFAFAPDNPFGVLDHDVTLPDGAVVHNPLRVLAHPDGAEVVFTLRRLAMNDEEFDRDTAMVEADLERLKGLLEAP</sequence>
<keyword evidence="3" id="KW-1185">Reference proteome</keyword>
<feature type="domain" description="Coenzyme Q-binding protein COQ10 START" evidence="1">
    <location>
        <begin position="11"/>
        <end position="52"/>
    </location>
</feature>
<dbReference type="Gene3D" id="3.30.530.20">
    <property type="match status" value="1"/>
</dbReference>
<dbReference type="Proteomes" id="UP001501288">
    <property type="component" value="Unassembled WGS sequence"/>
</dbReference>
<proteinExistence type="predicted"/>
<protein>
    <submittedName>
        <fullName evidence="2">SRPBCC family protein</fullName>
    </submittedName>
</protein>
<dbReference type="Pfam" id="PF03364">
    <property type="entry name" value="Polyketide_cyc"/>
    <property type="match status" value="1"/>
</dbReference>
<organism evidence="2 3">
    <name type="scientific">Dermacoccus barathri</name>
    <dbReference type="NCBI Taxonomy" id="322601"/>
    <lineage>
        <taxon>Bacteria</taxon>
        <taxon>Bacillati</taxon>
        <taxon>Actinomycetota</taxon>
        <taxon>Actinomycetes</taxon>
        <taxon>Micrococcales</taxon>
        <taxon>Dermacoccaceae</taxon>
        <taxon>Dermacoccus</taxon>
    </lineage>
</organism>
<dbReference type="RefSeq" id="WP_129665837.1">
    <property type="nucleotide sequence ID" value="NZ_BAAANV010000021.1"/>
</dbReference>
<reference evidence="2 3" key="1">
    <citation type="journal article" date="2019" name="Int. J. Syst. Evol. Microbiol.">
        <title>The Global Catalogue of Microorganisms (GCM) 10K type strain sequencing project: providing services to taxonomists for standard genome sequencing and annotation.</title>
        <authorList>
            <consortium name="The Broad Institute Genomics Platform"/>
            <consortium name="The Broad Institute Genome Sequencing Center for Infectious Disease"/>
            <person name="Wu L."/>
            <person name="Ma J."/>
        </authorList>
    </citation>
    <scope>NUCLEOTIDE SEQUENCE [LARGE SCALE GENOMIC DNA]</scope>
    <source>
        <strain evidence="2 3">JCM 14588</strain>
    </source>
</reference>
<comment type="caution">
    <text evidence="2">The sequence shown here is derived from an EMBL/GenBank/DDBJ whole genome shotgun (WGS) entry which is preliminary data.</text>
</comment>
<gene>
    <name evidence="2" type="ORF">GCM10009762_07740</name>
</gene>
<name>A0ABN2B924_9MICO</name>